<evidence type="ECO:0000256" key="2">
    <source>
        <dbReference type="ARBA" id="ARBA00022670"/>
    </source>
</evidence>
<sequence length="315" mass="33811">MRLDRIFALVIIVICLLAALGNWLGGRTPRAETAMSPGGTGSTANVALIEIYGTISDRPTTPFGSVDNSNSNAIIKSIRQARKDGVKAFLLHINSPGGTAAASQAIYNELMRVRQETPIQIVASFGDVAASGGYYVASAAHHIVANPATTTGSIGVIIRTQNLSPLLNKIGVETGNIKSGQYKDILSPFRDLSTGEQTILQGIVSESYQQFLNAIVAGRNISLEQLKPLADGRIFTGAQAQQVKLVDSLGNTHDALIKAAQLAKISGEPSVRNYSSPGWQDSLGIFFSTSLEQFLPSYRELQMARWQKIPLALWE</sequence>
<dbReference type="NCBIfam" id="TIGR00706">
    <property type="entry name" value="SppA_dom"/>
    <property type="match status" value="1"/>
</dbReference>
<dbReference type="InterPro" id="IPR029045">
    <property type="entry name" value="ClpP/crotonase-like_dom_sf"/>
</dbReference>
<organism evidence="6 7">
    <name type="scientific">Scytonema millei VB511283</name>
    <dbReference type="NCBI Taxonomy" id="1245923"/>
    <lineage>
        <taxon>Bacteria</taxon>
        <taxon>Bacillati</taxon>
        <taxon>Cyanobacteriota</taxon>
        <taxon>Cyanophyceae</taxon>
        <taxon>Nostocales</taxon>
        <taxon>Scytonemataceae</taxon>
        <taxon>Scytonema</taxon>
    </lineage>
</organism>
<gene>
    <name evidence="6" type="primary">sppA</name>
    <name evidence="6" type="ORF">QH73_0022555</name>
</gene>
<dbReference type="EMBL" id="JTJC03000008">
    <property type="protein sequence ID" value="NHC37383.1"/>
    <property type="molecule type" value="Genomic_DNA"/>
</dbReference>
<keyword evidence="7" id="KW-1185">Reference proteome</keyword>
<reference evidence="6 7" key="1">
    <citation type="journal article" date="2015" name="Genome Announc.">
        <title>Draft Genome Sequence of the Terrestrial Cyanobacterium Scytonema millei VB511283, Isolated from Eastern India.</title>
        <authorList>
            <person name="Sen D."/>
            <person name="Chandrababunaidu M.M."/>
            <person name="Singh D."/>
            <person name="Sanghi N."/>
            <person name="Ghorai A."/>
            <person name="Mishra G.P."/>
            <person name="Madduluri M."/>
            <person name="Adhikary S.P."/>
            <person name="Tripathy S."/>
        </authorList>
    </citation>
    <scope>NUCLEOTIDE SEQUENCE [LARGE SCALE GENOMIC DNA]</scope>
    <source>
        <strain evidence="6 7">VB511283</strain>
    </source>
</reference>
<dbReference type="OrthoDB" id="9764363at2"/>
<evidence type="ECO:0000259" key="5">
    <source>
        <dbReference type="Pfam" id="PF01343"/>
    </source>
</evidence>
<dbReference type="RefSeq" id="WP_052289885.1">
    <property type="nucleotide sequence ID" value="NZ_JTJC03000008.1"/>
</dbReference>
<keyword evidence="4" id="KW-0720">Serine protease</keyword>
<evidence type="ECO:0000313" key="6">
    <source>
        <dbReference type="EMBL" id="NHC37383.1"/>
    </source>
</evidence>
<dbReference type="AlphaFoldDB" id="A0A9X5E9Q3"/>
<dbReference type="Pfam" id="PF01343">
    <property type="entry name" value="Peptidase_S49"/>
    <property type="match status" value="1"/>
</dbReference>
<evidence type="ECO:0000256" key="3">
    <source>
        <dbReference type="ARBA" id="ARBA00022801"/>
    </source>
</evidence>
<evidence type="ECO:0000256" key="1">
    <source>
        <dbReference type="ARBA" id="ARBA00008683"/>
    </source>
</evidence>
<dbReference type="SUPFAM" id="SSF52096">
    <property type="entry name" value="ClpP/crotonase"/>
    <property type="match status" value="1"/>
</dbReference>
<dbReference type="GO" id="GO:0008236">
    <property type="term" value="F:serine-type peptidase activity"/>
    <property type="evidence" value="ECO:0007669"/>
    <property type="project" value="UniProtKB-KW"/>
</dbReference>
<comment type="similarity">
    <text evidence="1">Belongs to the peptidase S49 family.</text>
</comment>
<evidence type="ECO:0000256" key="4">
    <source>
        <dbReference type="ARBA" id="ARBA00022825"/>
    </source>
</evidence>
<dbReference type="InterPro" id="IPR004635">
    <property type="entry name" value="Pept_S49_SppA"/>
</dbReference>
<dbReference type="CDD" id="cd07023">
    <property type="entry name" value="S49_Sppa_N_C"/>
    <property type="match status" value="1"/>
</dbReference>
<protein>
    <submittedName>
        <fullName evidence="6">Signal peptide peptidase SppA</fullName>
    </submittedName>
</protein>
<keyword evidence="3" id="KW-0378">Hydrolase</keyword>
<dbReference type="InterPro" id="IPR047272">
    <property type="entry name" value="S49_SppA_C"/>
</dbReference>
<proteinExistence type="inferred from homology"/>
<name>A0A9X5E9Q3_9CYAN</name>
<dbReference type="Proteomes" id="UP000031532">
    <property type="component" value="Unassembled WGS sequence"/>
</dbReference>
<dbReference type="GO" id="GO:0006508">
    <property type="term" value="P:proteolysis"/>
    <property type="evidence" value="ECO:0007669"/>
    <property type="project" value="UniProtKB-KW"/>
</dbReference>
<dbReference type="Gene3D" id="3.90.226.10">
    <property type="entry name" value="2-enoyl-CoA Hydratase, Chain A, domain 1"/>
    <property type="match status" value="2"/>
</dbReference>
<evidence type="ECO:0000313" key="7">
    <source>
        <dbReference type="Proteomes" id="UP000031532"/>
    </source>
</evidence>
<dbReference type="InterPro" id="IPR002142">
    <property type="entry name" value="Peptidase_S49"/>
</dbReference>
<keyword evidence="2" id="KW-0645">Protease</keyword>
<comment type="caution">
    <text evidence="6">The sequence shown here is derived from an EMBL/GenBank/DDBJ whole genome shotgun (WGS) entry which is preliminary data.</text>
</comment>
<dbReference type="PANTHER" id="PTHR42987">
    <property type="entry name" value="PEPTIDASE S49"/>
    <property type="match status" value="1"/>
</dbReference>
<dbReference type="PANTHER" id="PTHR42987:SF7">
    <property type="entry name" value="SIGNAL PEPTIDE PEPTIDASE SPPA-RELATED"/>
    <property type="match status" value="1"/>
</dbReference>
<feature type="domain" description="Peptidase S49" evidence="5">
    <location>
        <begin position="117"/>
        <end position="265"/>
    </location>
</feature>
<accession>A0A9X5E9Q3</accession>